<dbReference type="EMBL" id="CM032183">
    <property type="protein sequence ID" value="KAG7094729.1"/>
    <property type="molecule type" value="Genomic_DNA"/>
</dbReference>
<keyword evidence="2" id="KW-1185">Reference proteome</keyword>
<dbReference type="GeneID" id="66074624"/>
<organism evidence="1 2">
    <name type="scientific">Marasmius oreades</name>
    <name type="common">fairy-ring Marasmius</name>
    <dbReference type="NCBI Taxonomy" id="181124"/>
    <lineage>
        <taxon>Eukaryota</taxon>
        <taxon>Fungi</taxon>
        <taxon>Dikarya</taxon>
        <taxon>Basidiomycota</taxon>
        <taxon>Agaricomycotina</taxon>
        <taxon>Agaricomycetes</taxon>
        <taxon>Agaricomycetidae</taxon>
        <taxon>Agaricales</taxon>
        <taxon>Marasmiineae</taxon>
        <taxon>Marasmiaceae</taxon>
        <taxon>Marasmius</taxon>
    </lineage>
</organism>
<name>A0A9P7UW67_9AGAR</name>
<protein>
    <submittedName>
        <fullName evidence="1">Uncharacterized protein</fullName>
    </submittedName>
</protein>
<comment type="caution">
    <text evidence="1">The sequence shown here is derived from an EMBL/GenBank/DDBJ whole genome shotgun (WGS) entry which is preliminary data.</text>
</comment>
<dbReference type="RefSeq" id="XP_043011199.1">
    <property type="nucleotide sequence ID" value="XM_043150114.1"/>
</dbReference>
<dbReference type="AlphaFoldDB" id="A0A9P7UW67"/>
<proteinExistence type="predicted"/>
<evidence type="ECO:0000313" key="2">
    <source>
        <dbReference type="Proteomes" id="UP001049176"/>
    </source>
</evidence>
<dbReference type="Proteomes" id="UP001049176">
    <property type="component" value="Chromosome 3"/>
</dbReference>
<gene>
    <name evidence="1" type="ORF">E1B28_005548</name>
</gene>
<evidence type="ECO:0000313" key="1">
    <source>
        <dbReference type="EMBL" id="KAG7094729.1"/>
    </source>
</evidence>
<sequence length="162" mass="18586">MGLYETLPSLKIVCVLQPDSYAREGQYLYLARRHYASKLLRKPLRTVQGLLKGLLKKLLSTSRHIRGRRENPLKRIVFNIPPRQLGNAAGECAVKLIEMRTHRYLQCCRAHPPWRETQSSKNGKKYTLDGNETPSCDVLRDDNLSGPFPSAYFCNRLTNPQC</sequence>
<reference evidence="1" key="1">
    <citation type="journal article" date="2021" name="Genome Biol. Evol.">
        <title>The assembled and annotated genome of the fairy-ring fungus Marasmius oreades.</title>
        <authorList>
            <person name="Hiltunen M."/>
            <person name="Ament-Velasquez S.L."/>
            <person name="Johannesson H."/>
        </authorList>
    </citation>
    <scope>NUCLEOTIDE SEQUENCE</scope>
    <source>
        <strain evidence="1">03SP1</strain>
    </source>
</reference>
<dbReference type="KEGG" id="more:E1B28_005548"/>
<accession>A0A9P7UW67</accession>